<name>A0ABD3L2B2_EUCGL</name>
<proteinExistence type="predicted"/>
<comment type="caution">
    <text evidence="2">The sequence shown here is derived from an EMBL/GenBank/DDBJ whole genome shotgun (WGS) entry which is preliminary data.</text>
</comment>
<reference evidence="2 3" key="1">
    <citation type="submission" date="2024-11" db="EMBL/GenBank/DDBJ databases">
        <title>Chromosome-level genome assembly of Eucalyptus globulus Labill. provides insights into its genome evolution.</title>
        <authorList>
            <person name="Li X."/>
        </authorList>
    </citation>
    <scope>NUCLEOTIDE SEQUENCE [LARGE SCALE GENOMIC DNA]</scope>
    <source>
        <strain evidence="2">CL2024</strain>
        <tissue evidence="2">Fresh tender leaves</tissue>
    </source>
</reference>
<dbReference type="Pfam" id="PF14363">
    <property type="entry name" value="AAA_assoc"/>
    <property type="match status" value="1"/>
</dbReference>
<sequence>MASQSVFPSIVLSDRAQTPPRPSSELEFFFPVSLLPSPRSAAPSSPLLPHPETEMKEFSTSLASLLSDLASLMSILHAVFPPELWFAAFRFLNRALNYFSSYSYSYCDVTKIDGVNTDELCNAIQLYLSSFISASATRLSLTRTINSSHHIQPLERRLHQ</sequence>
<dbReference type="Proteomes" id="UP001634007">
    <property type="component" value="Unassembled WGS sequence"/>
</dbReference>
<protein>
    <recommendedName>
        <fullName evidence="1">AAA-type ATPase N-terminal domain-containing protein</fullName>
    </recommendedName>
</protein>
<keyword evidence="3" id="KW-1185">Reference proteome</keyword>
<evidence type="ECO:0000313" key="2">
    <source>
        <dbReference type="EMBL" id="KAL3746045.1"/>
    </source>
</evidence>
<accession>A0ABD3L2B2</accession>
<feature type="domain" description="AAA-type ATPase N-terminal" evidence="1">
    <location>
        <begin position="81"/>
        <end position="147"/>
    </location>
</feature>
<dbReference type="EMBL" id="JBJKBG010000003">
    <property type="protein sequence ID" value="KAL3746045.1"/>
    <property type="molecule type" value="Genomic_DNA"/>
</dbReference>
<evidence type="ECO:0000313" key="3">
    <source>
        <dbReference type="Proteomes" id="UP001634007"/>
    </source>
</evidence>
<evidence type="ECO:0000259" key="1">
    <source>
        <dbReference type="Pfam" id="PF14363"/>
    </source>
</evidence>
<dbReference type="InterPro" id="IPR025753">
    <property type="entry name" value="AAA_N_dom"/>
</dbReference>
<dbReference type="AlphaFoldDB" id="A0ABD3L2B2"/>
<gene>
    <name evidence="2" type="ORF">ACJRO7_015056</name>
</gene>
<organism evidence="2 3">
    <name type="scientific">Eucalyptus globulus</name>
    <name type="common">Tasmanian blue gum</name>
    <dbReference type="NCBI Taxonomy" id="34317"/>
    <lineage>
        <taxon>Eukaryota</taxon>
        <taxon>Viridiplantae</taxon>
        <taxon>Streptophyta</taxon>
        <taxon>Embryophyta</taxon>
        <taxon>Tracheophyta</taxon>
        <taxon>Spermatophyta</taxon>
        <taxon>Magnoliopsida</taxon>
        <taxon>eudicotyledons</taxon>
        <taxon>Gunneridae</taxon>
        <taxon>Pentapetalae</taxon>
        <taxon>rosids</taxon>
        <taxon>malvids</taxon>
        <taxon>Myrtales</taxon>
        <taxon>Myrtaceae</taxon>
        <taxon>Myrtoideae</taxon>
        <taxon>Eucalypteae</taxon>
        <taxon>Eucalyptus</taxon>
    </lineage>
</organism>